<keyword evidence="2" id="KW-1185">Reference proteome</keyword>
<organism evidence="1 2">
    <name type="scientific">Solanum tuberosum</name>
    <name type="common">Potato</name>
    <dbReference type="NCBI Taxonomy" id="4113"/>
    <lineage>
        <taxon>Eukaryota</taxon>
        <taxon>Viridiplantae</taxon>
        <taxon>Streptophyta</taxon>
        <taxon>Embryophyta</taxon>
        <taxon>Tracheophyta</taxon>
        <taxon>Spermatophyta</taxon>
        <taxon>Magnoliopsida</taxon>
        <taxon>eudicotyledons</taxon>
        <taxon>Gunneridae</taxon>
        <taxon>Pentapetalae</taxon>
        <taxon>asterids</taxon>
        <taxon>lamiids</taxon>
        <taxon>Solanales</taxon>
        <taxon>Solanaceae</taxon>
        <taxon>Solanoideae</taxon>
        <taxon>Solaneae</taxon>
        <taxon>Solanum</taxon>
    </lineage>
</organism>
<dbReference type="Proteomes" id="UP000011115">
    <property type="component" value="Unassembled WGS sequence"/>
</dbReference>
<dbReference type="HOGENOM" id="CLU_1356732_0_0_1"/>
<dbReference type="EnsemblPlants" id="PGSC0003DMT400087998">
    <property type="protein sequence ID" value="PGSC0003DMT400087998"/>
    <property type="gene ID" value="PGSC0003DMG400037569"/>
</dbReference>
<evidence type="ECO:0000313" key="2">
    <source>
        <dbReference type="Proteomes" id="UP000011115"/>
    </source>
</evidence>
<dbReference type="AlphaFoldDB" id="M1DF12"/>
<evidence type="ECO:0000313" key="1">
    <source>
        <dbReference type="EnsemblPlants" id="PGSC0003DMT400087998"/>
    </source>
</evidence>
<reference evidence="2" key="1">
    <citation type="journal article" date="2011" name="Nature">
        <title>Genome sequence and analysis of the tuber crop potato.</title>
        <authorList>
            <consortium name="The Potato Genome Sequencing Consortium"/>
        </authorList>
    </citation>
    <scope>NUCLEOTIDE SEQUENCE [LARGE SCALE GENOMIC DNA]</scope>
    <source>
        <strain evidence="2">cv. DM1-3 516 R44</strain>
    </source>
</reference>
<sequence length="202" mass="22709">MACIEAMMQKMMRRFDVTDENVKEMRNDLYDIGQKVNAHVVSLKHLEQQMTQLPTIVNPHQPGALPKNTIQNPNNEGHCMEVTTGGDKQTIDQPMPYVVVWWTYHMPPSADFSMALPLVTLGHETQQSLITDRTLGGAALSREMLSCGMLLDYGGLHILLQMLCRDSVVSIWHYDRLINPTGTLDIGLIRDEANVGAPRRDP</sequence>
<reference evidence="1" key="2">
    <citation type="submission" date="2015-06" db="UniProtKB">
        <authorList>
            <consortium name="EnsemblPlants"/>
        </authorList>
    </citation>
    <scope>IDENTIFICATION</scope>
    <source>
        <strain evidence="1">DM1-3 516 R44</strain>
    </source>
</reference>
<protein>
    <submittedName>
        <fullName evidence="1">Integrase core domain containing protein</fullName>
    </submittedName>
</protein>
<dbReference type="InParanoid" id="M1DF12"/>
<name>M1DF12_SOLTU</name>
<proteinExistence type="predicted"/>
<dbReference type="PaxDb" id="4113-PGSC0003DMT400087998"/>
<accession>M1DF12</accession>
<dbReference type="Gramene" id="PGSC0003DMT400087998">
    <property type="protein sequence ID" value="PGSC0003DMT400087998"/>
    <property type="gene ID" value="PGSC0003DMG400037569"/>
</dbReference>